<gene>
    <name evidence="8" type="primary">proB</name>
    <name evidence="10" type="ORF">AS859_09855</name>
</gene>
<evidence type="ECO:0000313" key="10">
    <source>
        <dbReference type="EMBL" id="OQR40739.1"/>
    </source>
</evidence>
<dbReference type="InterPro" id="IPR001057">
    <property type="entry name" value="Glu/AcGlu_kinase"/>
</dbReference>
<keyword evidence="6 8" id="KW-0418">Kinase</keyword>
<keyword evidence="2 8" id="KW-0028">Amino-acid biosynthesis</keyword>
<sequence>MEQSGILSAKKRLVIKVGTAVLTQDGQLALERMQNLVDLIAKLKNERDLQVILVSSGAVGAGYTSLKLDKKIVANKQALAAIGQPLLMKHYKKRFKEHNITCAQMLFIADDFDSRKRSKNAQNVMEILLENKILPIINENDVIATEELVFGDNDQLAAHVAYYFKADMLAILSDIDGYYNKNPREFNDAVLQKNVFNIPVEELQMKHSANSEFATGGIVTKLKAANFLMERDIPMYLTSGFDLTNAYDFLVDGNHKSGTLFQAKN</sequence>
<feature type="binding site" evidence="8">
    <location>
        <position position="56"/>
    </location>
    <ligand>
        <name>substrate</name>
    </ligand>
</feature>
<reference evidence="10 11" key="1">
    <citation type="submission" date="2017-04" db="EMBL/GenBank/DDBJ databases">
        <title>Accumulation and expression of multiple antibiotic resistance genes in Arcobacter cryaerophilus that thrives in sewage.</title>
        <authorList>
            <person name="Millar J.A."/>
            <person name="Raghavan R."/>
        </authorList>
    </citation>
    <scope>NUCLEOTIDE SEQUENCE [LARGE SCALE GENOMIC DNA]</scope>
    <source>
        <strain evidence="10 11">AZT-1</strain>
    </source>
</reference>
<feature type="binding site" evidence="8">
    <location>
        <begin position="215"/>
        <end position="221"/>
    </location>
    <ligand>
        <name>ATP</name>
        <dbReference type="ChEBI" id="CHEBI:30616"/>
    </ligand>
</feature>
<feature type="binding site" evidence="8">
    <location>
        <begin position="173"/>
        <end position="174"/>
    </location>
    <ligand>
        <name>ATP</name>
        <dbReference type="ChEBI" id="CHEBI:30616"/>
    </ligand>
</feature>
<evidence type="ECO:0000256" key="2">
    <source>
        <dbReference type="ARBA" id="ARBA00022605"/>
    </source>
</evidence>
<dbReference type="PRINTS" id="PR00474">
    <property type="entry name" value="GLU5KINASE"/>
</dbReference>
<dbReference type="SUPFAM" id="SSF53633">
    <property type="entry name" value="Carbamate kinase-like"/>
    <property type="match status" value="1"/>
</dbReference>
<dbReference type="PANTHER" id="PTHR43654">
    <property type="entry name" value="GLUTAMATE 5-KINASE"/>
    <property type="match status" value="1"/>
</dbReference>
<dbReference type="PIRSF" id="PIRSF000729">
    <property type="entry name" value="GK"/>
    <property type="match status" value="1"/>
</dbReference>
<dbReference type="AlphaFoldDB" id="A0A1V9VA60"/>
<dbReference type="InterPro" id="IPR019797">
    <property type="entry name" value="Glutamate_5-kinase_CS"/>
</dbReference>
<evidence type="ECO:0000256" key="4">
    <source>
        <dbReference type="ARBA" id="ARBA00022679"/>
    </source>
</evidence>
<evidence type="ECO:0000256" key="3">
    <source>
        <dbReference type="ARBA" id="ARBA00022650"/>
    </source>
</evidence>
<feature type="binding site" evidence="8">
    <location>
        <position position="153"/>
    </location>
    <ligand>
        <name>substrate</name>
    </ligand>
</feature>
<evidence type="ECO:0000256" key="8">
    <source>
        <dbReference type="HAMAP-Rule" id="MF_00456"/>
    </source>
</evidence>
<dbReference type="NCBIfam" id="TIGR01027">
    <property type="entry name" value="proB"/>
    <property type="match status" value="1"/>
</dbReference>
<dbReference type="GO" id="GO:0005829">
    <property type="term" value="C:cytosol"/>
    <property type="evidence" value="ECO:0007669"/>
    <property type="project" value="TreeGrafter"/>
</dbReference>
<dbReference type="EC" id="2.7.2.11" evidence="8"/>
<keyword evidence="4 8" id="KW-0808">Transferase</keyword>
<evidence type="ECO:0000256" key="6">
    <source>
        <dbReference type="ARBA" id="ARBA00022777"/>
    </source>
</evidence>
<evidence type="ECO:0000313" key="11">
    <source>
        <dbReference type="Proteomes" id="UP000192599"/>
    </source>
</evidence>
<dbReference type="InterPro" id="IPR005715">
    <property type="entry name" value="Glu_5kinase/COase_Synthase"/>
</dbReference>
<organism evidence="10 11">
    <name type="scientific">Aliarcobacter cryaerophilus</name>
    <dbReference type="NCBI Taxonomy" id="28198"/>
    <lineage>
        <taxon>Bacteria</taxon>
        <taxon>Pseudomonadati</taxon>
        <taxon>Campylobacterota</taxon>
        <taxon>Epsilonproteobacteria</taxon>
        <taxon>Campylobacterales</taxon>
        <taxon>Arcobacteraceae</taxon>
        <taxon>Aliarcobacter</taxon>
    </lineage>
</organism>
<dbReference type="PANTHER" id="PTHR43654:SF3">
    <property type="entry name" value="GLUTAMATE 5-KINASE"/>
    <property type="match status" value="1"/>
</dbReference>
<dbReference type="UniPathway" id="UPA00098">
    <property type="reaction ID" value="UER00359"/>
</dbReference>
<protein>
    <recommendedName>
        <fullName evidence="8">Glutamate 5-kinase</fullName>
        <ecNumber evidence="8">2.7.2.11</ecNumber>
    </recommendedName>
    <alternativeName>
        <fullName evidence="8">Gamma-glutamyl kinase</fullName>
        <shortName evidence="8">GK</shortName>
    </alternativeName>
</protein>
<dbReference type="HAMAP" id="MF_00456">
    <property type="entry name" value="ProB"/>
    <property type="match status" value="1"/>
</dbReference>
<keyword evidence="7 8" id="KW-0067">ATP-binding</keyword>
<evidence type="ECO:0000259" key="9">
    <source>
        <dbReference type="Pfam" id="PF00696"/>
    </source>
</evidence>
<dbReference type="Pfam" id="PF00696">
    <property type="entry name" value="AA_kinase"/>
    <property type="match status" value="1"/>
</dbReference>
<dbReference type="GO" id="GO:0004349">
    <property type="term" value="F:glutamate 5-kinase activity"/>
    <property type="evidence" value="ECO:0007669"/>
    <property type="project" value="UniProtKB-UniRule"/>
</dbReference>
<dbReference type="CDD" id="cd04242">
    <property type="entry name" value="AAK_G5K_ProB"/>
    <property type="match status" value="1"/>
</dbReference>
<evidence type="ECO:0000256" key="7">
    <source>
        <dbReference type="ARBA" id="ARBA00022840"/>
    </source>
</evidence>
<comment type="function">
    <text evidence="8">Catalyzes the transfer of a phosphate group to glutamate to form L-glutamate 5-phosphate.</text>
</comment>
<name>A0A1V9VA60_9BACT</name>
<evidence type="ECO:0000256" key="5">
    <source>
        <dbReference type="ARBA" id="ARBA00022741"/>
    </source>
</evidence>
<dbReference type="InterPro" id="IPR036393">
    <property type="entry name" value="AceGlu_kinase-like_sf"/>
</dbReference>
<evidence type="ECO:0000256" key="1">
    <source>
        <dbReference type="ARBA" id="ARBA00022490"/>
    </source>
</evidence>
<dbReference type="EMBL" id="LNTC01000223">
    <property type="protein sequence ID" value="OQR40739.1"/>
    <property type="molecule type" value="Genomic_DNA"/>
</dbReference>
<comment type="subcellular location">
    <subcellularLocation>
        <location evidence="8">Cytoplasm</location>
    </subcellularLocation>
</comment>
<keyword evidence="5 8" id="KW-0547">Nucleotide-binding</keyword>
<keyword evidence="1 8" id="KW-0963">Cytoplasm</keyword>
<feature type="domain" description="Aspartate/glutamate/uridylate kinase" evidence="9">
    <location>
        <begin position="11"/>
        <end position="238"/>
    </location>
</feature>
<dbReference type="FunFam" id="3.40.1160.10:FF:000006">
    <property type="entry name" value="Glutamate 5-kinase"/>
    <property type="match status" value="1"/>
</dbReference>
<keyword evidence="3 8" id="KW-0641">Proline biosynthesis</keyword>
<dbReference type="Proteomes" id="UP000192599">
    <property type="component" value="Unassembled WGS sequence"/>
</dbReference>
<dbReference type="InterPro" id="IPR011529">
    <property type="entry name" value="Glu_5kinase"/>
</dbReference>
<comment type="catalytic activity">
    <reaction evidence="8">
        <text>L-glutamate + ATP = L-glutamyl 5-phosphate + ADP</text>
        <dbReference type="Rhea" id="RHEA:14877"/>
        <dbReference type="ChEBI" id="CHEBI:29985"/>
        <dbReference type="ChEBI" id="CHEBI:30616"/>
        <dbReference type="ChEBI" id="CHEBI:58274"/>
        <dbReference type="ChEBI" id="CHEBI:456216"/>
        <dbReference type="EC" id="2.7.2.11"/>
    </reaction>
</comment>
<comment type="caution">
    <text evidence="10">The sequence shown here is derived from an EMBL/GenBank/DDBJ whole genome shotgun (WGS) entry which is preliminary data.</text>
</comment>
<feature type="binding site" evidence="8">
    <location>
        <position position="141"/>
    </location>
    <ligand>
        <name>substrate</name>
    </ligand>
</feature>
<dbReference type="InterPro" id="IPR041739">
    <property type="entry name" value="G5K_ProB"/>
</dbReference>
<proteinExistence type="inferred from homology"/>
<comment type="pathway">
    <text evidence="8">Amino-acid biosynthesis; L-proline biosynthesis; L-glutamate 5-semialdehyde from L-glutamate: step 1/2.</text>
</comment>
<dbReference type="Gene3D" id="3.40.1160.10">
    <property type="entry name" value="Acetylglutamate kinase-like"/>
    <property type="match status" value="1"/>
</dbReference>
<dbReference type="PROSITE" id="PS00902">
    <property type="entry name" value="GLUTAMATE_5_KINASE"/>
    <property type="match status" value="1"/>
</dbReference>
<dbReference type="GO" id="GO:0005524">
    <property type="term" value="F:ATP binding"/>
    <property type="evidence" value="ECO:0007669"/>
    <property type="project" value="UniProtKB-KW"/>
</dbReference>
<feature type="binding site" evidence="8">
    <location>
        <position position="16"/>
    </location>
    <ligand>
        <name>ATP</name>
        <dbReference type="ChEBI" id="CHEBI:30616"/>
    </ligand>
</feature>
<accession>A0A1V9VA60</accession>
<comment type="similarity">
    <text evidence="8">Belongs to the glutamate 5-kinase family.</text>
</comment>
<dbReference type="InterPro" id="IPR001048">
    <property type="entry name" value="Asp/Glu/Uridylate_kinase"/>
</dbReference>
<dbReference type="GO" id="GO:0055129">
    <property type="term" value="P:L-proline biosynthetic process"/>
    <property type="evidence" value="ECO:0007669"/>
    <property type="project" value="UniProtKB-UniRule"/>
</dbReference>